<reference evidence="2" key="1">
    <citation type="journal article" date="2014" name="Int. J. Syst. Evol. Microbiol.">
        <title>Complete genome sequence of Corynebacterium casei LMG S-19264T (=DSM 44701T), isolated from a smear-ripened cheese.</title>
        <authorList>
            <consortium name="US DOE Joint Genome Institute (JGI-PGF)"/>
            <person name="Walter F."/>
            <person name="Albersmeier A."/>
            <person name="Kalinowski J."/>
            <person name="Ruckert C."/>
        </authorList>
    </citation>
    <scope>NUCLEOTIDE SEQUENCE</scope>
    <source>
        <strain evidence="2">VKM B-2484</strain>
    </source>
</reference>
<dbReference type="PANTHER" id="PTHR47237">
    <property type="entry name" value="SLL0310 PROTEIN"/>
    <property type="match status" value="1"/>
</dbReference>
<dbReference type="SUPFAM" id="SSF55729">
    <property type="entry name" value="Acyl-CoA N-acyltransferases (Nat)"/>
    <property type="match status" value="1"/>
</dbReference>
<dbReference type="InterPro" id="IPR016181">
    <property type="entry name" value="Acyl_CoA_acyltransferase"/>
</dbReference>
<comment type="caution">
    <text evidence="2">The sequence shown here is derived from an EMBL/GenBank/DDBJ whole genome shotgun (WGS) entry which is preliminary data.</text>
</comment>
<protein>
    <submittedName>
        <fullName evidence="2">N-acetyltransferase GCN5</fullName>
    </submittedName>
</protein>
<dbReference type="InterPro" id="IPR000182">
    <property type="entry name" value="GNAT_dom"/>
</dbReference>
<dbReference type="PROSITE" id="PS51186">
    <property type="entry name" value="GNAT"/>
    <property type="match status" value="1"/>
</dbReference>
<reference evidence="2" key="2">
    <citation type="submission" date="2023-01" db="EMBL/GenBank/DDBJ databases">
        <authorList>
            <person name="Sun Q."/>
            <person name="Evtushenko L."/>
        </authorList>
    </citation>
    <scope>NUCLEOTIDE SEQUENCE</scope>
    <source>
        <strain evidence="2">VKM B-2484</strain>
    </source>
</reference>
<accession>A0A9W6MXY2</accession>
<dbReference type="Pfam" id="PF18014">
    <property type="entry name" value="Acetyltransf_18"/>
    <property type="match status" value="1"/>
</dbReference>
<dbReference type="AlphaFoldDB" id="A0A9W6MXY2"/>
<evidence type="ECO:0000313" key="2">
    <source>
        <dbReference type="EMBL" id="GLK70543.1"/>
    </source>
</evidence>
<feature type="domain" description="N-acetyltransferase" evidence="1">
    <location>
        <begin position="8"/>
        <end position="136"/>
    </location>
</feature>
<dbReference type="InterPro" id="IPR052729">
    <property type="entry name" value="Acyl/Acetyltrans_Enzymes"/>
</dbReference>
<dbReference type="InterPro" id="IPR041496">
    <property type="entry name" value="YitH/HolE_GNAT"/>
</dbReference>
<dbReference type="Pfam" id="PF00583">
    <property type="entry name" value="Acetyltransf_1"/>
    <property type="match status" value="1"/>
</dbReference>
<sequence>MQAMDDDITIRPLRPQEIQIAVDWAAAEGWNPGLADSACFGAVDPGGFLVAEADGAPAAVISVVNYDTRFAFLGFYIVRPDLRGRGIGLRLWRAGLAHAGARTIGLDGVLAQQANYARQGFVFAHRNIRFAGTPGPGDAGATVDLAEVAFEAVAASDAQVFPAPRAAFLKAWLTAPGHAGRAVLRAGRLAAWGVARPARAGWKIGPLVAEDEGAAESVFGALRAAAGSAPVVLDVPEPNAGALALARRHGLAPVFETARMYTGSIRPVALQRVYGVTSFELG</sequence>
<dbReference type="CDD" id="cd04301">
    <property type="entry name" value="NAT_SF"/>
    <property type="match status" value="1"/>
</dbReference>
<keyword evidence="3" id="KW-1185">Reference proteome</keyword>
<organism evidence="2 3">
    <name type="scientific">Ancylobacter dichloromethanicus</name>
    <dbReference type="NCBI Taxonomy" id="518825"/>
    <lineage>
        <taxon>Bacteria</taxon>
        <taxon>Pseudomonadati</taxon>
        <taxon>Pseudomonadota</taxon>
        <taxon>Alphaproteobacteria</taxon>
        <taxon>Hyphomicrobiales</taxon>
        <taxon>Xanthobacteraceae</taxon>
        <taxon>Ancylobacter</taxon>
    </lineage>
</organism>
<proteinExistence type="predicted"/>
<dbReference type="EMBL" id="BSFJ01000004">
    <property type="protein sequence ID" value="GLK70543.1"/>
    <property type="molecule type" value="Genomic_DNA"/>
</dbReference>
<dbReference type="PANTHER" id="PTHR47237:SF1">
    <property type="entry name" value="SLL0310 PROTEIN"/>
    <property type="match status" value="1"/>
</dbReference>
<dbReference type="Proteomes" id="UP001143370">
    <property type="component" value="Unassembled WGS sequence"/>
</dbReference>
<dbReference type="GO" id="GO:0016747">
    <property type="term" value="F:acyltransferase activity, transferring groups other than amino-acyl groups"/>
    <property type="evidence" value="ECO:0007669"/>
    <property type="project" value="InterPro"/>
</dbReference>
<name>A0A9W6MXY2_9HYPH</name>
<evidence type="ECO:0000259" key="1">
    <source>
        <dbReference type="PROSITE" id="PS51186"/>
    </source>
</evidence>
<evidence type="ECO:0000313" key="3">
    <source>
        <dbReference type="Proteomes" id="UP001143370"/>
    </source>
</evidence>
<dbReference type="Gene3D" id="3.40.630.30">
    <property type="match status" value="1"/>
</dbReference>
<dbReference type="Gene3D" id="3.40.630.90">
    <property type="match status" value="1"/>
</dbReference>
<gene>
    <name evidence="2" type="ORF">GCM10017643_06580</name>
</gene>